<gene>
    <name evidence="2" type="ORF">TSPGSL018_19926</name>
</gene>
<evidence type="ECO:0000256" key="1">
    <source>
        <dbReference type="SAM" id="MobiDB-lite"/>
    </source>
</evidence>
<organism evidence="2">
    <name type="scientific">Tetraselmis sp. GSL018</name>
    <dbReference type="NCBI Taxonomy" id="582737"/>
    <lineage>
        <taxon>Eukaryota</taxon>
        <taxon>Viridiplantae</taxon>
        <taxon>Chlorophyta</taxon>
        <taxon>core chlorophytes</taxon>
        <taxon>Chlorodendrophyceae</taxon>
        <taxon>Chlorodendrales</taxon>
        <taxon>Chlorodendraceae</taxon>
        <taxon>Tetraselmis</taxon>
    </lineage>
</organism>
<feature type="non-terminal residue" evidence="2">
    <location>
        <position position="1"/>
    </location>
</feature>
<dbReference type="EMBL" id="GBEZ01009048">
    <property type="protein sequence ID" value="JAC76520.1"/>
    <property type="molecule type" value="Transcribed_RNA"/>
</dbReference>
<reference evidence="2" key="1">
    <citation type="submission" date="2014-05" db="EMBL/GenBank/DDBJ databases">
        <title>The transcriptome of the halophilic microalga Tetraselmis sp. GSL018 isolated from the Great Salt Lake, Utah.</title>
        <authorList>
            <person name="Jinkerson R.E."/>
            <person name="D'Adamo S."/>
            <person name="Posewitz M.C."/>
        </authorList>
    </citation>
    <scope>NUCLEOTIDE SEQUENCE</scope>
    <source>
        <strain evidence="2">GSL018</strain>
    </source>
</reference>
<dbReference type="AlphaFoldDB" id="A0A061S0T1"/>
<sequence length="96" mass="9907">ASLSLQISPAGNCGGPRGGSPGSVPNARFRVWAEGSVLMVSFLGLVSYPKPHENEFQFGSKRVTMVGSHSTGCGPYLRGHGSGTCPMKQVEAQGTG</sequence>
<name>A0A061S0T1_9CHLO</name>
<proteinExistence type="predicted"/>
<accession>A0A061S0T1</accession>
<protein>
    <submittedName>
        <fullName evidence="2">Uncharacterized protein</fullName>
    </submittedName>
</protein>
<evidence type="ECO:0000313" key="2">
    <source>
        <dbReference type="EMBL" id="JAC76520.1"/>
    </source>
</evidence>
<feature type="compositionally biased region" description="Gly residues" evidence="1">
    <location>
        <begin position="12"/>
        <end position="21"/>
    </location>
</feature>
<feature type="region of interest" description="Disordered" evidence="1">
    <location>
        <begin position="1"/>
        <end position="21"/>
    </location>
</feature>
<feature type="non-terminal residue" evidence="2">
    <location>
        <position position="96"/>
    </location>
</feature>